<dbReference type="EMBL" id="CP033433">
    <property type="protein sequence ID" value="AYQ72903.1"/>
    <property type="molecule type" value="Genomic_DNA"/>
</dbReference>
<gene>
    <name evidence="1" type="ORF">EAV92_10215</name>
</gene>
<proteinExistence type="predicted"/>
<evidence type="ECO:0008006" key="3">
    <source>
        <dbReference type="Google" id="ProtNLM"/>
    </source>
</evidence>
<accession>A0A3G3JXC4</accession>
<dbReference type="GO" id="GO:0005975">
    <property type="term" value="P:carbohydrate metabolic process"/>
    <property type="evidence" value="ECO:0007669"/>
    <property type="project" value="InterPro"/>
</dbReference>
<reference evidence="1 2" key="1">
    <citation type="submission" date="2018-10" db="EMBL/GenBank/DDBJ databases">
        <title>Genome Sequence of Cohnella sp.</title>
        <authorList>
            <person name="Srinivasan S."/>
            <person name="Kim M.K."/>
        </authorList>
    </citation>
    <scope>NUCLEOTIDE SEQUENCE [LARGE SCALE GENOMIC DNA]</scope>
    <source>
        <strain evidence="1 2">18JY8-7</strain>
    </source>
</reference>
<keyword evidence="2" id="KW-1185">Reference proteome</keyword>
<evidence type="ECO:0000313" key="2">
    <source>
        <dbReference type="Proteomes" id="UP000269097"/>
    </source>
</evidence>
<organism evidence="1 2">
    <name type="scientific">Cohnella candidum</name>
    <dbReference type="NCBI Taxonomy" id="2674991"/>
    <lineage>
        <taxon>Bacteria</taxon>
        <taxon>Bacillati</taxon>
        <taxon>Bacillota</taxon>
        <taxon>Bacilli</taxon>
        <taxon>Bacillales</taxon>
        <taxon>Paenibacillaceae</taxon>
        <taxon>Cohnella</taxon>
    </lineage>
</organism>
<dbReference type="SUPFAM" id="SSF48208">
    <property type="entry name" value="Six-hairpin glycosidases"/>
    <property type="match status" value="1"/>
</dbReference>
<dbReference type="InterPro" id="IPR008928">
    <property type="entry name" value="6-hairpin_glycosidase_sf"/>
</dbReference>
<dbReference type="Proteomes" id="UP000269097">
    <property type="component" value="Chromosome"/>
</dbReference>
<dbReference type="KEGG" id="coh:EAV92_10215"/>
<dbReference type="RefSeq" id="WP_123040985.1">
    <property type="nucleotide sequence ID" value="NZ_CP033433.1"/>
</dbReference>
<name>A0A3G3JXC4_9BACL</name>
<protein>
    <recommendedName>
        <fullName evidence="3">Alpha-galactosidase NEW3 domain-containing protein</fullName>
    </recommendedName>
</protein>
<sequence length="1353" mass="145691">MTASRPGIMKRFVCAAIVFALLLGGQTGWYVKTAAAEGSPSVSYEFNEDGNLEGWMKNYHSVAQFKVQEGSLQLKLDQTDPFWYAPTPVGLQTSADQTLTVRMKTNNGASLAIYFDTDVNPGLAEAKRLVIPVKADGEFHEYTVKPSLNSYWKGTVQKMRLDLEPANSVPADVSIDYLRIAEHSDYGFEFNGTADGWSSLQDLSPLRTGTSGVSADITGSHPSAVSGAIGQPAEKLGEMKIRTKVSGNSAQTLTVGFNGQAGSGFPAEDAVSVPLNPDGQYHEYTVKLWEHPSWIGSIGQIKLSLDGAAEPAGGTWEVDYVRFQSVALPSYDWNTDGNAQGWLPLHDFTPFEISGGVLRTKVAGSDPYIANENVEGVIGERDKTLTVRMSATAGNYVSIFFATDSTPSYAETRRIDFTIQADGNMHDYTIAVGDHPQWKGKIIKLRLDIEGGDRSAAVLTLDEVKFVSSPAGGQLSVKRSKPALHAGDEADVSVEIANTGGKKFFHAQAELVASNGLEIVGEALSSPLGDLAPGGKAVATWKVKATAESPASVEVKLHAAGYDQSYSVSLPVLKATEAPGSSSDRPSAARALVDPATGDAVLENATTRFVAPKSEFGYGQYQVYAWDDVQGWKLMASAQPFAAAIVKQDGNKAETVGFYPATVTAGSPSGKAGLTFQGTATDSSGRVWTYSFDFALGTGDDRIVTGQSVHADRDAQLLNMTGPVLTVGEGSFGAGKDEALFPGLEWLTGGESSSSQLDVHTPAYLRLVPHPYKITVPLMAVRQDKHIVSLSWDPKQKWDGEHDLPAAKFASPNWVENQNNHVMGLSALSVPTYVKENQELAETAYALPAGRDLTLKAGISTIEADSVAEAVSAYVKDNGIPSVPQVRSFEEQVDLGLDAYLRTYWDPVTKGWRHVNIPSWGTNQFPADMVSLKLLGTAAPERKPEIETVLSQALGAMADKKKLGDPDYHIPQFQAPFLVGYMDQALAGLKKEMDALIADQDPSGAWLYKNAAAYNPPLGENGTPMFGQTAQNVKHLLKYVAMTGDSQAKEAGFKGLAAIEGMGGVPRTSQPWEVPLHTPDILAAGHAVGAYLAAYDLTGKTEYLDKAKEWAKRGLPFVYTWGVQDRPLMEYATIPIFGASAYINPWFAVPVQWNGLVYAYELLDLANYDGQGPWKQVADGILASAEIQQASGSDETWRGGYPDNWRLIANSRSDTVMLNPEEIVKVLFMQRFVEGKGPNPDIRTVAVPGCPNPDAEGKTCAEAKVTSLADIRDKSPSNTQHLLSFGLKYPAGETTYSLVAGREAPRMVTVNDVKLSEQADLTNADTGWSYLGDSGMLVLKIRHSAADDVKIHY</sequence>
<evidence type="ECO:0000313" key="1">
    <source>
        <dbReference type="EMBL" id="AYQ72903.1"/>
    </source>
</evidence>